<protein>
    <submittedName>
        <fullName evidence="2">Uncharacterized protein</fullName>
    </submittedName>
</protein>
<feature type="region of interest" description="Disordered" evidence="1">
    <location>
        <begin position="1"/>
        <end position="39"/>
    </location>
</feature>
<keyword evidence="3" id="KW-1185">Reference proteome</keyword>
<evidence type="ECO:0000313" key="3">
    <source>
        <dbReference type="Proteomes" id="UP001172681"/>
    </source>
</evidence>
<comment type="caution">
    <text evidence="2">The sequence shown here is derived from an EMBL/GenBank/DDBJ whole genome shotgun (WGS) entry which is preliminary data.</text>
</comment>
<organism evidence="2 3">
    <name type="scientific">Knufia peltigerae</name>
    <dbReference type="NCBI Taxonomy" id="1002370"/>
    <lineage>
        <taxon>Eukaryota</taxon>
        <taxon>Fungi</taxon>
        <taxon>Dikarya</taxon>
        <taxon>Ascomycota</taxon>
        <taxon>Pezizomycotina</taxon>
        <taxon>Eurotiomycetes</taxon>
        <taxon>Chaetothyriomycetidae</taxon>
        <taxon>Chaetothyriales</taxon>
        <taxon>Trichomeriaceae</taxon>
        <taxon>Knufia</taxon>
    </lineage>
</organism>
<accession>A0AA38Y4X5</accession>
<evidence type="ECO:0000313" key="2">
    <source>
        <dbReference type="EMBL" id="KAJ9634050.1"/>
    </source>
</evidence>
<dbReference type="Proteomes" id="UP001172681">
    <property type="component" value="Unassembled WGS sequence"/>
</dbReference>
<name>A0AA38Y4X5_9EURO</name>
<evidence type="ECO:0000256" key="1">
    <source>
        <dbReference type="SAM" id="MobiDB-lite"/>
    </source>
</evidence>
<dbReference type="AlphaFoldDB" id="A0AA38Y4X5"/>
<dbReference type="Pfam" id="PF20174">
    <property type="entry name" value="DUF6540"/>
    <property type="match status" value="1"/>
</dbReference>
<feature type="compositionally biased region" description="Basic and acidic residues" evidence="1">
    <location>
        <begin position="8"/>
        <end position="17"/>
    </location>
</feature>
<reference evidence="2" key="1">
    <citation type="submission" date="2022-10" db="EMBL/GenBank/DDBJ databases">
        <title>Culturing micro-colonial fungi from biological soil crusts in the Mojave desert and describing Neophaeococcomyces mojavensis, and introducing the new genera and species Taxawa tesnikishii.</title>
        <authorList>
            <person name="Kurbessoian T."/>
            <person name="Stajich J.E."/>
        </authorList>
    </citation>
    <scope>NUCLEOTIDE SEQUENCE</scope>
    <source>
        <strain evidence="2">TK_35</strain>
    </source>
</reference>
<dbReference type="EMBL" id="JAPDRN010000041">
    <property type="protein sequence ID" value="KAJ9634050.1"/>
    <property type="molecule type" value="Genomic_DNA"/>
</dbReference>
<gene>
    <name evidence="2" type="ORF">H2204_006599</name>
</gene>
<sequence>MIDNSTKTTDDHDHDLLKASPSPLPRDHDDDNDEYSDSHSHSEYYNVYWVESSGMPRNHVAIFVETHESGLDTGHNFQVSGNIQQGMYHNHRPGKKPEEDEQSAFFSKRVIGKPPKSVYDDGQFRRVCDLVEPPPKQFNGPERLVPRSKPLRRCGEWAGEAVKRLRSEGILVV</sequence>
<dbReference type="InterPro" id="IPR046670">
    <property type="entry name" value="DUF6540"/>
</dbReference>
<proteinExistence type="predicted"/>